<gene>
    <name evidence="1" type="ORF">BK648_15660</name>
</gene>
<dbReference type="RefSeq" id="WP_123716840.1">
    <property type="nucleotide sequence ID" value="NZ_MOAY01000050.1"/>
</dbReference>
<organism evidence="1 2">
    <name type="scientific">Pseudomonas poae</name>
    <dbReference type="NCBI Taxonomy" id="200451"/>
    <lineage>
        <taxon>Bacteria</taxon>
        <taxon>Pseudomonadati</taxon>
        <taxon>Pseudomonadota</taxon>
        <taxon>Gammaproteobacteria</taxon>
        <taxon>Pseudomonadales</taxon>
        <taxon>Pseudomonadaceae</taxon>
        <taxon>Pseudomonas</taxon>
    </lineage>
</organism>
<evidence type="ECO:0000313" key="1">
    <source>
        <dbReference type="EMBL" id="ROM46084.1"/>
    </source>
</evidence>
<comment type="caution">
    <text evidence="1">The sequence shown here is derived from an EMBL/GenBank/DDBJ whole genome shotgun (WGS) entry which is preliminary data.</text>
</comment>
<name>A0A423EYC5_9PSED</name>
<dbReference type="AlphaFoldDB" id="A0A423EYC5"/>
<accession>A0A423EYC5</accession>
<sequence>MQMVVDSNQLQSPRLKAFLEASTTNRAILTDYAAMEALQGDVVRSFANGMSIAGQHPNQIIVLKTTQAICQLSGRRAGLQRRLIDKSQTSEFPEFVRKLKLAESGYQPMVEELLKKAKDANDQLHKMLADAVSIAPAFGDLTTGFTKEERRIVRDGEMFTMKMIDTLIKLVIDVSGEIFRTHPKTPPKLTYEQLPNTFIFRNSLCCCLLALDWAASGGAGGVKSHKIRNDMIDSHFVTYATYFDGLLSNDAKAMRLYNRTKWVLEAAFG</sequence>
<proteinExistence type="predicted"/>
<dbReference type="Proteomes" id="UP000284656">
    <property type="component" value="Unassembled WGS sequence"/>
</dbReference>
<dbReference type="EMBL" id="MOAY01000050">
    <property type="protein sequence ID" value="ROM46084.1"/>
    <property type="molecule type" value="Genomic_DNA"/>
</dbReference>
<evidence type="ECO:0000313" key="2">
    <source>
        <dbReference type="Proteomes" id="UP000284656"/>
    </source>
</evidence>
<reference evidence="1 2" key="1">
    <citation type="submission" date="2016-10" db="EMBL/GenBank/DDBJ databases">
        <title>Comparative genome analysis of multiple Pseudomonas spp. focuses on biocontrol and plant growth promoting traits.</title>
        <authorList>
            <person name="Tao X.-Y."/>
            <person name="Taylor C.G."/>
        </authorList>
    </citation>
    <scope>NUCLEOTIDE SEQUENCE [LARGE SCALE GENOMIC DNA]</scope>
    <source>
        <strain evidence="1 2">29G9</strain>
    </source>
</reference>
<protein>
    <submittedName>
        <fullName evidence="1">Uncharacterized protein</fullName>
    </submittedName>
</protein>